<evidence type="ECO:0000259" key="1">
    <source>
        <dbReference type="Pfam" id="PF24973"/>
    </source>
</evidence>
<dbReference type="AlphaFoldDB" id="A0A8S3A5I5"/>
<comment type="caution">
    <text evidence="3">The sequence shown here is derived from an EMBL/GenBank/DDBJ whole genome shotgun (WGS) entry which is preliminary data.</text>
</comment>
<feature type="domain" description="Laminin/attractin/netrin-like EGF" evidence="1">
    <location>
        <begin position="5"/>
        <end position="32"/>
    </location>
</feature>
<evidence type="ECO:0000313" key="2">
    <source>
        <dbReference type="EMBL" id="CAF4553921.1"/>
    </source>
</evidence>
<dbReference type="EMBL" id="CAJOBH010117820">
    <property type="protein sequence ID" value="CAF4695464.1"/>
    <property type="molecule type" value="Genomic_DNA"/>
</dbReference>
<organism evidence="3 4">
    <name type="scientific">Rotaria magnacalcarata</name>
    <dbReference type="NCBI Taxonomy" id="392030"/>
    <lineage>
        <taxon>Eukaryota</taxon>
        <taxon>Metazoa</taxon>
        <taxon>Spiralia</taxon>
        <taxon>Gnathifera</taxon>
        <taxon>Rotifera</taxon>
        <taxon>Eurotatoria</taxon>
        <taxon>Bdelloidea</taxon>
        <taxon>Philodinida</taxon>
        <taxon>Philodinidae</taxon>
        <taxon>Rotaria</taxon>
    </lineage>
</organism>
<reference evidence="3" key="1">
    <citation type="submission" date="2021-02" db="EMBL/GenBank/DDBJ databases">
        <authorList>
            <person name="Nowell W R."/>
        </authorList>
    </citation>
    <scope>NUCLEOTIDE SEQUENCE</scope>
</reference>
<protein>
    <recommendedName>
        <fullName evidence="1">Laminin/attractin/netrin-like EGF domain-containing protein</fullName>
    </recommendedName>
</protein>
<evidence type="ECO:0000313" key="4">
    <source>
        <dbReference type="Proteomes" id="UP000681967"/>
    </source>
</evidence>
<dbReference type="Proteomes" id="UP000681967">
    <property type="component" value="Unassembled WGS sequence"/>
</dbReference>
<name>A0A8S3A5I5_9BILA</name>
<evidence type="ECO:0000313" key="3">
    <source>
        <dbReference type="EMBL" id="CAF4695464.1"/>
    </source>
</evidence>
<accession>A0A8S3A5I5</accession>
<dbReference type="Proteomes" id="UP000676336">
    <property type="component" value="Unassembled WGS sequence"/>
</dbReference>
<dbReference type="SUPFAM" id="SSF57196">
    <property type="entry name" value="EGF/Laminin"/>
    <property type="match status" value="1"/>
</dbReference>
<dbReference type="EMBL" id="CAJOBI010093588">
    <property type="protein sequence ID" value="CAF4553921.1"/>
    <property type="molecule type" value="Genomic_DNA"/>
</dbReference>
<gene>
    <name evidence="3" type="ORF">BYL167_LOCUS43889</name>
    <name evidence="2" type="ORF">SMN809_LOCUS37148</name>
</gene>
<dbReference type="Gene3D" id="2.10.25.10">
    <property type="entry name" value="Laminin"/>
    <property type="match status" value="1"/>
</dbReference>
<proteinExistence type="predicted"/>
<sequence length="46" mass="5132">MDNVLYNCQHNAVGYNCEFCATGYEGDARRGTPYDCQPIQITQPSS</sequence>
<dbReference type="InterPro" id="IPR056863">
    <property type="entry name" value="LMN_ATRN_NET-like_EGF"/>
</dbReference>
<dbReference type="Pfam" id="PF24973">
    <property type="entry name" value="EGF_LMN_ATRN"/>
    <property type="match status" value="1"/>
</dbReference>
<feature type="non-terminal residue" evidence="3">
    <location>
        <position position="1"/>
    </location>
</feature>